<dbReference type="PANTHER" id="PTHR34050">
    <property type="entry name" value="DNA REPAIR RAD52-LIKE PROTEIN 2, CHLOROPLASTIC"/>
    <property type="match status" value="1"/>
</dbReference>
<gene>
    <name evidence="1" type="ORF">KFK09_029216</name>
</gene>
<accession>A0A8T3A411</accession>
<dbReference type="EMBL" id="JAGYWB010000019">
    <property type="protein sequence ID" value="KAI0489374.1"/>
    <property type="molecule type" value="Genomic_DNA"/>
</dbReference>
<dbReference type="OrthoDB" id="1935514at2759"/>
<dbReference type="PANTHER" id="PTHR34050:SF3">
    <property type="entry name" value="DNA REPAIR RAD52-LIKE PROTEIN 2, CHLOROPLASTIC"/>
    <property type="match status" value="1"/>
</dbReference>
<evidence type="ECO:0000313" key="2">
    <source>
        <dbReference type="Proteomes" id="UP000829196"/>
    </source>
</evidence>
<organism evidence="1 2">
    <name type="scientific">Dendrobium nobile</name>
    <name type="common">Orchid</name>
    <dbReference type="NCBI Taxonomy" id="94219"/>
    <lineage>
        <taxon>Eukaryota</taxon>
        <taxon>Viridiplantae</taxon>
        <taxon>Streptophyta</taxon>
        <taxon>Embryophyta</taxon>
        <taxon>Tracheophyta</taxon>
        <taxon>Spermatophyta</taxon>
        <taxon>Magnoliopsida</taxon>
        <taxon>Liliopsida</taxon>
        <taxon>Asparagales</taxon>
        <taxon>Orchidaceae</taxon>
        <taxon>Epidendroideae</taxon>
        <taxon>Malaxideae</taxon>
        <taxon>Dendrobiinae</taxon>
        <taxon>Dendrobium</taxon>
    </lineage>
</organism>
<dbReference type="GO" id="GO:0003677">
    <property type="term" value="F:DNA binding"/>
    <property type="evidence" value="ECO:0007669"/>
    <property type="project" value="InterPro"/>
</dbReference>
<reference evidence="1" key="1">
    <citation type="journal article" date="2022" name="Front. Genet.">
        <title>Chromosome-Scale Assembly of the Dendrobium nobile Genome Provides Insights Into the Molecular Mechanism of the Biosynthesis of the Medicinal Active Ingredient of Dendrobium.</title>
        <authorList>
            <person name="Xu Q."/>
            <person name="Niu S.-C."/>
            <person name="Li K.-L."/>
            <person name="Zheng P.-J."/>
            <person name="Zhang X.-J."/>
            <person name="Jia Y."/>
            <person name="Liu Y."/>
            <person name="Niu Y.-X."/>
            <person name="Yu L.-H."/>
            <person name="Chen D.-F."/>
            <person name="Zhang G.-Q."/>
        </authorList>
    </citation>
    <scope>NUCLEOTIDE SEQUENCE</scope>
    <source>
        <tissue evidence="1">Leaf</tissue>
    </source>
</reference>
<name>A0A8T3A411_DENNO</name>
<dbReference type="InterPro" id="IPR037489">
    <property type="entry name" value="RAD52-like"/>
</dbReference>
<comment type="caution">
    <text evidence="1">The sequence shown here is derived from an EMBL/GenBank/DDBJ whole genome shotgun (WGS) entry which is preliminary data.</text>
</comment>
<proteinExistence type="predicted"/>
<dbReference type="AlphaFoldDB" id="A0A8T3A411"/>
<evidence type="ECO:0000313" key="1">
    <source>
        <dbReference type="EMBL" id="KAI0489374.1"/>
    </source>
</evidence>
<protein>
    <submittedName>
        <fullName evidence="1">Uncharacterized protein</fullName>
    </submittedName>
</protein>
<keyword evidence="2" id="KW-1185">Reference proteome</keyword>
<sequence>MELARNAVFTPCSALAVPPCSFLKPVVVGFGGGRRELVAAASLDKDGFGRGVGPSGRKKIGTANSNYVVPLDMPTPGLVRPLAEILRDLNSRVSEKIINPENNSIPWYVVAIDSPAPFDLLCSGFVSALLRYSVKPYGFCAIVNFEENDEGWCGEVRDVIFSDDGSVTVVYRVTIRGSDGEAHRESTGTVSLRNNQFEDPVTAAEELAFCRACARFGFGLHLYHED</sequence>
<dbReference type="GO" id="GO:0000724">
    <property type="term" value="P:double-strand break repair via homologous recombination"/>
    <property type="evidence" value="ECO:0007669"/>
    <property type="project" value="InterPro"/>
</dbReference>
<dbReference type="Proteomes" id="UP000829196">
    <property type="component" value="Unassembled WGS sequence"/>
</dbReference>